<reference evidence="3 4" key="1">
    <citation type="submission" date="2016-03" db="EMBL/GenBank/DDBJ databases">
        <title>Niastella vici sp. nov., isolated from farmland soil.</title>
        <authorList>
            <person name="Chen L."/>
            <person name="Wang D."/>
            <person name="Yang S."/>
            <person name="Wang G."/>
        </authorList>
    </citation>
    <scope>NUCLEOTIDE SEQUENCE [LARGE SCALE GENOMIC DNA]</scope>
    <source>
        <strain evidence="3 4">DJ57</strain>
    </source>
</reference>
<organism evidence="3 4">
    <name type="scientific">Niastella vici</name>
    <dbReference type="NCBI Taxonomy" id="1703345"/>
    <lineage>
        <taxon>Bacteria</taxon>
        <taxon>Pseudomonadati</taxon>
        <taxon>Bacteroidota</taxon>
        <taxon>Chitinophagia</taxon>
        <taxon>Chitinophagales</taxon>
        <taxon>Chitinophagaceae</taxon>
        <taxon>Niastella</taxon>
    </lineage>
</organism>
<evidence type="ECO:0000256" key="1">
    <source>
        <dbReference type="SAM" id="Phobius"/>
    </source>
</evidence>
<dbReference type="GO" id="GO:0005886">
    <property type="term" value="C:plasma membrane"/>
    <property type="evidence" value="ECO:0007669"/>
    <property type="project" value="InterPro"/>
</dbReference>
<accession>A0A1V9G387</accession>
<sequence length="281" mass="30786">MNIQEYISSGIVESYVLGLADEAERLEFEQMCARHAEVLAARDAFEMDLEQHAIASAVAPPASLRETILQQLAAEPVAANREVAPVVEQEKVVQMEVTSRPAIPLFMRYAAAAAIILLVASAGLNFYYFTKYREFSQAYDRLLAQQAVLAKNSAVLQTKLSTYEHTVAGLTDTNMVAIKMNGTSAPASPDRSSLATVYWDTRSKDVYLMVNNLPQPETGKQYQLWAIVDNVPVDAGMLDMANGHVMVKMKNIPRAQLFAITLEQAGGSPTPKGPMYVLGKV</sequence>
<feature type="domain" description="Anti-sigma K factor RskA C-terminal" evidence="2">
    <location>
        <begin position="110"/>
        <end position="275"/>
    </location>
</feature>
<proteinExistence type="predicted"/>
<keyword evidence="1" id="KW-0812">Transmembrane</keyword>
<evidence type="ECO:0000259" key="2">
    <source>
        <dbReference type="Pfam" id="PF10099"/>
    </source>
</evidence>
<keyword evidence="1" id="KW-1133">Transmembrane helix</keyword>
<keyword evidence="1" id="KW-0472">Membrane</keyword>
<evidence type="ECO:0000313" key="4">
    <source>
        <dbReference type="Proteomes" id="UP000192796"/>
    </source>
</evidence>
<dbReference type="Proteomes" id="UP000192796">
    <property type="component" value="Unassembled WGS sequence"/>
</dbReference>
<feature type="transmembrane region" description="Helical" evidence="1">
    <location>
        <begin position="109"/>
        <end position="129"/>
    </location>
</feature>
<dbReference type="PANTHER" id="PTHR37461">
    <property type="entry name" value="ANTI-SIGMA-K FACTOR RSKA"/>
    <property type="match status" value="1"/>
</dbReference>
<dbReference type="STRING" id="1703345.A3860_19670"/>
<protein>
    <recommendedName>
        <fullName evidence="2">Anti-sigma K factor RskA C-terminal domain-containing protein</fullName>
    </recommendedName>
</protein>
<dbReference type="AlphaFoldDB" id="A0A1V9G387"/>
<dbReference type="Pfam" id="PF10099">
    <property type="entry name" value="RskA_C"/>
    <property type="match status" value="1"/>
</dbReference>
<keyword evidence="4" id="KW-1185">Reference proteome</keyword>
<dbReference type="InterPro" id="IPR018764">
    <property type="entry name" value="RskA_C"/>
</dbReference>
<dbReference type="InterPro" id="IPR051474">
    <property type="entry name" value="Anti-sigma-K/W_factor"/>
</dbReference>
<dbReference type="PANTHER" id="PTHR37461:SF1">
    <property type="entry name" value="ANTI-SIGMA-K FACTOR RSKA"/>
    <property type="match status" value="1"/>
</dbReference>
<comment type="caution">
    <text evidence="3">The sequence shown here is derived from an EMBL/GenBank/DDBJ whole genome shotgun (WGS) entry which is preliminary data.</text>
</comment>
<gene>
    <name evidence="3" type="ORF">A3860_19670</name>
</gene>
<dbReference type="GO" id="GO:0006417">
    <property type="term" value="P:regulation of translation"/>
    <property type="evidence" value="ECO:0007669"/>
    <property type="project" value="TreeGrafter"/>
</dbReference>
<dbReference type="EMBL" id="LVYD01000041">
    <property type="protein sequence ID" value="OQP64968.1"/>
    <property type="molecule type" value="Genomic_DNA"/>
</dbReference>
<dbReference type="OrthoDB" id="1420916at2"/>
<dbReference type="GO" id="GO:0016989">
    <property type="term" value="F:sigma factor antagonist activity"/>
    <property type="evidence" value="ECO:0007669"/>
    <property type="project" value="TreeGrafter"/>
</dbReference>
<evidence type="ECO:0000313" key="3">
    <source>
        <dbReference type="EMBL" id="OQP64968.1"/>
    </source>
</evidence>
<name>A0A1V9G387_9BACT</name>
<dbReference type="RefSeq" id="WP_081146801.1">
    <property type="nucleotide sequence ID" value="NZ_LVYD01000041.1"/>
</dbReference>